<evidence type="ECO:0000313" key="4">
    <source>
        <dbReference type="EMBL" id="MCQ4040665.1"/>
    </source>
</evidence>
<protein>
    <recommendedName>
        <fullName evidence="3">DUF6542 domain-containing protein</fullName>
    </recommendedName>
</protein>
<accession>A0ABT1P8I6</accession>
<evidence type="ECO:0000259" key="3">
    <source>
        <dbReference type="Pfam" id="PF20177"/>
    </source>
</evidence>
<sequence length="194" mass="19652">MAGRPADALGENAERWQDGNGSGAEPLSARLPQQAASRMRAGRVGAAAARTRAVRGAAVRARKGERRASRARGVALLLTLPVMGAALDEALGARLGWAFLLAAVGAAGAGAVSCPRSALWWLVPAPPLVVALVTVGAEVLCGPAAFRGGKGLTTGAVRWGVDAFPAMAAAQTAVLAVLLVRYLRTRRGGRAGSA</sequence>
<evidence type="ECO:0000256" key="2">
    <source>
        <dbReference type="SAM" id="Phobius"/>
    </source>
</evidence>
<feature type="region of interest" description="Disordered" evidence="1">
    <location>
        <begin position="1"/>
        <end position="27"/>
    </location>
</feature>
<organism evidence="4 5">
    <name type="scientific">Streptantibioticus rubrisoli</name>
    <dbReference type="NCBI Taxonomy" id="1387313"/>
    <lineage>
        <taxon>Bacteria</taxon>
        <taxon>Bacillati</taxon>
        <taxon>Actinomycetota</taxon>
        <taxon>Actinomycetes</taxon>
        <taxon>Kitasatosporales</taxon>
        <taxon>Streptomycetaceae</taxon>
        <taxon>Streptantibioticus</taxon>
    </lineage>
</organism>
<dbReference type="EMBL" id="JANFNH010000001">
    <property type="protein sequence ID" value="MCQ4040665.1"/>
    <property type="molecule type" value="Genomic_DNA"/>
</dbReference>
<evidence type="ECO:0000256" key="1">
    <source>
        <dbReference type="SAM" id="MobiDB-lite"/>
    </source>
</evidence>
<keyword evidence="2" id="KW-0812">Transmembrane</keyword>
<keyword evidence="2" id="KW-1133">Transmembrane helix</keyword>
<reference evidence="4 5" key="1">
    <citation type="submission" date="2022-06" db="EMBL/GenBank/DDBJ databases">
        <title>Draft genome sequence of type strain Streptomyces rubrisoli DSM 42083.</title>
        <authorList>
            <person name="Duangmal K."/>
            <person name="Klaysubun C."/>
        </authorList>
    </citation>
    <scope>NUCLEOTIDE SEQUENCE [LARGE SCALE GENOMIC DNA]</scope>
    <source>
        <strain evidence="4 5">DSM 42083</strain>
    </source>
</reference>
<name>A0ABT1P8I6_9ACTN</name>
<evidence type="ECO:0000313" key="5">
    <source>
        <dbReference type="Proteomes" id="UP001206206"/>
    </source>
</evidence>
<dbReference type="InterPro" id="IPR046672">
    <property type="entry name" value="DUF6542"/>
</dbReference>
<proteinExistence type="predicted"/>
<keyword evidence="5" id="KW-1185">Reference proteome</keyword>
<dbReference type="Proteomes" id="UP001206206">
    <property type="component" value="Unassembled WGS sequence"/>
</dbReference>
<comment type="caution">
    <text evidence="4">The sequence shown here is derived from an EMBL/GenBank/DDBJ whole genome shotgun (WGS) entry which is preliminary data.</text>
</comment>
<dbReference type="RefSeq" id="WP_255924612.1">
    <property type="nucleotide sequence ID" value="NZ_JANFNH010000001.1"/>
</dbReference>
<feature type="transmembrane region" description="Helical" evidence="2">
    <location>
        <begin position="166"/>
        <end position="183"/>
    </location>
</feature>
<gene>
    <name evidence="4" type="ORF">NON19_01170</name>
</gene>
<dbReference type="Pfam" id="PF20177">
    <property type="entry name" value="DUF6542"/>
    <property type="match status" value="1"/>
</dbReference>
<keyword evidence="2" id="KW-0472">Membrane</keyword>
<feature type="transmembrane region" description="Helical" evidence="2">
    <location>
        <begin position="119"/>
        <end position="146"/>
    </location>
</feature>
<feature type="domain" description="DUF6542" evidence="3">
    <location>
        <begin position="74"/>
        <end position="187"/>
    </location>
</feature>
<feature type="transmembrane region" description="Helical" evidence="2">
    <location>
        <begin position="93"/>
        <end position="112"/>
    </location>
</feature>